<accession>D9SPG1</accession>
<evidence type="ECO:0008006" key="3">
    <source>
        <dbReference type="Google" id="ProtNLM"/>
    </source>
</evidence>
<reference evidence="1 2" key="1">
    <citation type="submission" date="2010-08" db="EMBL/GenBank/DDBJ databases">
        <title>Complete sequence of Clostridium cellulovorans 743B.</title>
        <authorList>
            <consortium name="US DOE Joint Genome Institute"/>
            <person name="Lucas S."/>
            <person name="Copeland A."/>
            <person name="Lapidus A."/>
            <person name="Cheng J.-F."/>
            <person name="Bruce D."/>
            <person name="Goodwin L."/>
            <person name="Pitluck S."/>
            <person name="Chertkov O."/>
            <person name="Detter J.C."/>
            <person name="Han C."/>
            <person name="Tapia R."/>
            <person name="Land M."/>
            <person name="Hauser L."/>
            <person name="Chang Y.-J."/>
            <person name="Jeffries C."/>
            <person name="Kyrpides N."/>
            <person name="Ivanova N."/>
            <person name="Mikhailova N."/>
            <person name="Hemme C.L."/>
            <person name="Woyke T."/>
        </authorList>
    </citation>
    <scope>NUCLEOTIDE SEQUENCE [LARGE SCALE GENOMIC DNA]</scope>
    <source>
        <strain evidence="2">ATCC 35296 / DSM 3052 / OCM 3 / 743B</strain>
    </source>
</reference>
<dbReference type="KEGG" id="ccb:Clocel_0226"/>
<evidence type="ECO:0000313" key="2">
    <source>
        <dbReference type="Proteomes" id="UP000002730"/>
    </source>
</evidence>
<sequence>MQNTISMSIDLKRENHQNKIVQQNDDVLLDIDVYEEGKIKNLEGAIIDLSYVNANNTISIIAGNSMVVSGNNVKITCPRDCTRSAGVAKMKLTIVSDSKQVSTFPISITIVPDVLEGQEVSKNIATIIEGLTAANTTATITYNELMQAIELGNIPQLTNRVVNLEKEVNRIEPSQFIEAGDTCDVESINRMIQYASANNLVAFIPKRFSDYIINSPIYVPSNITLLSNGATIKLADKSNCRYCIVNEDRINGNSNIKIIGLRINANQTNQNDSLIIGNIIGICFESLSNTSACHDCMAILNYIYDSSIAIRSWVSDENLTGSRMHCYNMTFSHNTLEKCINKIIELGVTDRSLVSSNVCKQCTDGIQVIFNSNYNMVSNNIIECTATGLNITHNSCYNTFTNNYVSGYGYLLIMRADAQNTTSIIKGNKITNNTFQMSQGTGTIFSFSKLGSATGSMEYYDNDISNNSFLGYSSSATAFLRLYNFSSNDVSCKIDKLFLNNNTFANCAIVAGSVDRVNCTVGDIILNNNTYTESYVIPGKVAYLYIQGGFFKFDTLNTAIQYNSSSNPTNIFISDLVVKAAKLFIALTNSAHTNTISIKRCNVESASTSESVAVHNCNFFFLDNCDIITPDANLGVYFSNITGFSGKNNRIFGNSRGFSQKVGSALGGKMTSNEFYGTTTSYENMNNFTIV</sequence>
<dbReference type="Gene3D" id="2.160.20.10">
    <property type="entry name" value="Single-stranded right-handed beta-helix, Pectin lyase-like"/>
    <property type="match status" value="1"/>
</dbReference>
<proteinExistence type="predicted"/>
<dbReference type="InterPro" id="IPR011050">
    <property type="entry name" value="Pectin_lyase_fold/virulence"/>
</dbReference>
<name>D9SPG1_CLOC7</name>
<dbReference type="InterPro" id="IPR012334">
    <property type="entry name" value="Pectin_lyas_fold"/>
</dbReference>
<dbReference type="STRING" id="573061.Clocel_0226"/>
<dbReference type="HOGENOM" id="CLU_398332_0_0_9"/>
<protein>
    <recommendedName>
        <fullName evidence="3">Right handed beta helix domain-containing protein</fullName>
    </recommendedName>
</protein>
<dbReference type="RefSeq" id="WP_013291582.1">
    <property type="nucleotide sequence ID" value="NC_014393.1"/>
</dbReference>
<dbReference type="EMBL" id="CP002160">
    <property type="protein sequence ID" value="ADL50010.1"/>
    <property type="molecule type" value="Genomic_DNA"/>
</dbReference>
<keyword evidence="2" id="KW-1185">Reference proteome</keyword>
<organism evidence="1 2">
    <name type="scientific">Clostridium cellulovorans (strain ATCC 35296 / DSM 3052 / OCM 3 / 743B)</name>
    <dbReference type="NCBI Taxonomy" id="573061"/>
    <lineage>
        <taxon>Bacteria</taxon>
        <taxon>Bacillati</taxon>
        <taxon>Bacillota</taxon>
        <taxon>Clostridia</taxon>
        <taxon>Eubacteriales</taxon>
        <taxon>Clostridiaceae</taxon>
        <taxon>Clostridium</taxon>
    </lineage>
</organism>
<gene>
    <name evidence="1" type="ordered locus">Clocel_0226</name>
</gene>
<dbReference type="AlphaFoldDB" id="D9SPG1"/>
<dbReference type="SUPFAM" id="SSF51126">
    <property type="entry name" value="Pectin lyase-like"/>
    <property type="match status" value="1"/>
</dbReference>
<evidence type="ECO:0000313" key="1">
    <source>
        <dbReference type="EMBL" id="ADL50010.1"/>
    </source>
</evidence>
<dbReference type="Proteomes" id="UP000002730">
    <property type="component" value="Chromosome"/>
</dbReference>